<sequence>MPRTNNPYLPMLRSPAANSFASLVDPVSPVRPSRRSSPRKTPSPNRKARSSVSISIFGAFFNTVKGKKHSGPQLRSPNRSPAGSGSKNTAILRKMPSFPGLRNRSQLRSPLQRRRIHVSQISAPHSSWKHSPTFECFDLAGADADMDSAEPSVENDEAGDEGQYVTVMPRRRFLSVTSSPDPFRTPPRTPATAPPLSPVEFNGSPESIRSRRRRDRERSFIKSLQILGVEATGAASQQYARAWDL</sequence>
<dbReference type="OrthoDB" id="3065321at2759"/>
<feature type="region of interest" description="Disordered" evidence="1">
    <location>
        <begin position="176"/>
        <end position="216"/>
    </location>
</feature>
<proteinExistence type="predicted"/>
<evidence type="ECO:0000256" key="1">
    <source>
        <dbReference type="SAM" id="MobiDB-lite"/>
    </source>
</evidence>
<evidence type="ECO:0000313" key="2">
    <source>
        <dbReference type="EMBL" id="KAG5642944.1"/>
    </source>
</evidence>
<gene>
    <name evidence="2" type="ORF">DXG03_001862</name>
</gene>
<reference evidence="2" key="2">
    <citation type="submission" date="2021-10" db="EMBL/GenBank/DDBJ databases">
        <title>Phylogenomics reveals ancestral predisposition of the termite-cultivated fungus Termitomyces towards a domesticated lifestyle.</title>
        <authorList>
            <person name="Auxier B."/>
            <person name="Grum-Grzhimaylo A."/>
            <person name="Cardenas M.E."/>
            <person name="Lodge J.D."/>
            <person name="Laessoe T."/>
            <person name="Pedersen O."/>
            <person name="Smith M.E."/>
            <person name="Kuyper T.W."/>
            <person name="Franco-Molano E.A."/>
            <person name="Baroni T.J."/>
            <person name="Aanen D.K."/>
        </authorList>
    </citation>
    <scope>NUCLEOTIDE SEQUENCE</scope>
    <source>
        <strain evidence="2">AP01</strain>
        <tissue evidence="2">Mycelium</tissue>
    </source>
</reference>
<organism evidence="2 3">
    <name type="scientific">Asterophora parasitica</name>
    <dbReference type="NCBI Taxonomy" id="117018"/>
    <lineage>
        <taxon>Eukaryota</taxon>
        <taxon>Fungi</taxon>
        <taxon>Dikarya</taxon>
        <taxon>Basidiomycota</taxon>
        <taxon>Agaricomycotina</taxon>
        <taxon>Agaricomycetes</taxon>
        <taxon>Agaricomycetidae</taxon>
        <taxon>Agaricales</taxon>
        <taxon>Tricholomatineae</taxon>
        <taxon>Lyophyllaceae</taxon>
        <taxon>Asterophora</taxon>
    </lineage>
</organism>
<dbReference type="EMBL" id="JABCKV010000145">
    <property type="protein sequence ID" value="KAG5642944.1"/>
    <property type="molecule type" value="Genomic_DNA"/>
</dbReference>
<feature type="compositionally biased region" description="Low complexity" evidence="1">
    <location>
        <begin position="22"/>
        <end position="31"/>
    </location>
</feature>
<feature type="compositionally biased region" description="Pro residues" evidence="1">
    <location>
        <begin position="183"/>
        <end position="197"/>
    </location>
</feature>
<feature type="region of interest" description="Disordered" evidence="1">
    <location>
        <begin position="20"/>
        <end position="51"/>
    </location>
</feature>
<keyword evidence="3" id="KW-1185">Reference proteome</keyword>
<dbReference type="Proteomes" id="UP000775547">
    <property type="component" value="Unassembled WGS sequence"/>
</dbReference>
<accession>A0A9P7KBC3</accession>
<reference evidence="2" key="1">
    <citation type="submission" date="2020-07" db="EMBL/GenBank/DDBJ databases">
        <authorList>
            <person name="Nieuwenhuis M."/>
            <person name="Van De Peppel L.J.J."/>
        </authorList>
    </citation>
    <scope>NUCLEOTIDE SEQUENCE</scope>
    <source>
        <strain evidence="2">AP01</strain>
        <tissue evidence="2">Mycelium</tissue>
    </source>
</reference>
<protein>
    <submittedName>
        <fullName evidence="2">Uncharacterized protein</fullName>
    </submittedName>
</protein>
<feature type="compositionally biased region" description="Polar residues" evidence="1">
    <location>
        <begin position="73"/>
        <end position="89"/>
    </location>
</feature>
<name>A0A9P7KBC3_9AGAR</name>
<feature type="compositionally biased region" description="Low complexity" evidence="1">
    <location>
        <begin position="101"/>
        <end position="110"/>
    </location>
</feature>
<evidence type="ECO:0000313" key="3">
    <source>
        <dbReference type="Proteomes" id="UP000775547"/>
    </source>
</evidence>
<feature type="region of interest" description="Disordered" evidence="1">
    <location>
        <begin position="66"/>
        <end position="112"/>
    </location>
</feature>
<comment type="caution">
    <text evidence="2">The sequence shown here is derived from an EMBL/GenBank/DDBJ whole genome shotgun (WGS) entry which is preliminary data.</text>
</comment>
<dbReference type="AlphaFoldDB" id="A0A9P7KBC3"/>